<dbReference type="PANTHER" id="PTHR43798:SF33">
    <property type="entry name" value="HYDROLASE, PUTATIVE (AFU_ORTHOLOGUE AFUA_2G14860)-RELATED"/>
    <property type="match status" value="1"/>
</dbReference>
<dbReference type="GO" id="GO:0016020">
    <property type="term" value="C:membrane"/>
    <property type="evidence" value="ECO:0007669"/>
    <property type="project" value="TreeGrafter"/>
</dbReference>
<dbReference type="Proteomes" id="UP000095210">
    <property type="component" value="Chromosome"/>
</dbReference>
<dbReference type="GO" id="GO:0003824">
    <property type="term" value="F:catalytic activity"/>
    <property type="evidence" value="ECO:0007669"/>
    <property type="project" value="UniProtKB-ARBA"/>
</dbReference>
<dbReference type="AlphaFoldDB" id="A0AAC9HS87"/>
<proteinExistence type="predicted"/>
<reference evidence="3" key="1">
    <citation type="submission" date="2016-03" db="EMBL/GenBank/DDBJ databases">
        <title>Complete genome sequence of the type strain Actinoalloteichus hymeniacidonis DSM 45092.</title>
        <authorList>
            <person name="Schaffert L."/>
            <person name="Albersmeier A."/>
            <person name="Winkler A."/>
            <person name="Kalinowski J."/>
            <person name="Zotchev S."/>
            <person name="Ruckert C."/>
        </authorList>
    </citation>
    <scope>NUCLEOTIDE SEQUENCE [LARGE SCALE GENOMIC DNA]</scope>
    <source>
        <strain evidence="3">HPA177(T) (DSM 45092(T))</strain>
    </source>
</reference>
<organism evidence="2 3">
    <name type="scientific">Actinoalloteichus hymeniacidonis</name>
    <dbReference type="NCBI Taxonomy" id="340345"/>
    <lineage>
        <taxon>Bacteria</taxon>
        <taxon>Bacillati</taxon>
        <taxon>Actinomycetota</taxon>
        <taxon>Actinomycetes</taxon>
        <taxon>Pseudonocardiales</taxon>
        <taxon>Pseudonocardiaceae</taxon>
        <taxon>Actinoalloteichus</taxon>
    </lineage>
</organism>
<dbReference type="InterPro" id="IPR000073">
    <property type="entry name" value="AB_hydrolase_1"/>
</dbReference>
<dbReference type="PRINTS" id="PR00111">
    <property type="entry name" value="ABHYDROLASE"/>
</dbReference>
<feature type="domain" description="AB hydrolase-1" evidence="1">
    <location>
        <begin position="26"/>
        <end position="144"/>
    </location>
</feature>
<evidence type="ECO:0000259" key="1">
    <source>
        <dbReference type="Pfam" id="PF00561"/>
    </source>
</evidence>
<dbReference type="RefSeq" id="WP_069850671.1">
    <property type="nucleotide sequence ID" value="NZ_CP014859.1"/>
</dbReference>
<dbReference type="SUPFAM" id="SSF53474">
    <property type="entry name" value="alpha/beta-Hydrolases"/>
    <property type="match status" value="1"/>
</dbReference>
<dbReference type="Pfam" id="PF00561">
    <property type="entry name" value="Abhydrolase_1"/>
    <property type="match status" value="1"/>
</dbReference>
<evidence type="ECO:0000313" key="3">
    <source>
        <dbReference type="Proteomes" id="UP000095210"/>
    </source>
</evidence>
<dbReference type="InterPro" id="IPR029058">
    <property type="entry name" value="AB_hydrolase_fold"/>
</dbReference>
<name>A0AAC9HS87_9PSEU</name>
<dbReference type="Gene3D" id="3.40.50.1820">
    <property type="entry name" value="alpha/beta hydrolase"/>
    <property type="match status" value="1"/>
</dbReference>
<sequence length="284" mass="30701">MAATTVRGLGCNLELLRPAVPRPQSPAVLCVHGLGIDSLASYYLSLAPPLVAADAEVAMYDLRGHGNSERPATGYRLVDFVDDLEGVIEVLGWQDRAIHLVGNSFGGTVVFRYAADHPERVLSITAVETEPPSRYWEGWIRAAVRGARETVHAPDSLEQFARDRGRVGRRQGESMRALVMDTTLTEDLPSGPYLTESELAAFPVPVLGLYGAESDLADRADPLERLLPDCVTVTFPGQGHRLLVEARREVAELVVPWITEGRRPAGVSAIPIPDTAPALGDPVP</sequence>
<dbReference type="PANTHER" id="PTHR43798">
    <property type="entry name" value="MONOACYLGLYCEROL LIPASE"/>
    <property type="match status" value="1"/>
</dbReference>
<dbReference type="KEGG" id="ahm:TL08_18340"/>
<keyword evidence="3" id="KW-1185">Reference proteome</keyword>
<accession>A0AAC9HS87</accession>
<dbReference type="InterPro" id="IPR050266">
    <property type="entry name" value="AB_hydrolase_sf"/>
</dbReference>
<protein>
    <submittedName>
        <fullName evidence="2">Lysophospholipase</fullName>
    </submittedName>
</protein>
<gene>
    <name evidence="2" type="ORF">TL08_18340</name>
</gene>
<dbReference type="EMBL" id="CP014859">
    <property type="protein sequence ID" value="AOS64463.1"/>
    <property type="molecule type" value="Genomic_DNA"/>
</dbReference>
<evidence type="ECO:0000313" key="2">
    <source>
        <dbReference type="EMBL" id="AOS64463.1"/>
    </source>
</evidence>